<keyword evidence="2" id="KW-1185">Reference proteome</keyword>
<evidence type="ECO:0000313" key="2">
    <source>
        <dbReference type="Proteomes" id="UP001165367"/>
    </source>
</evidence>
<dbReference type="SUPFAM" id="SSF52540">
    <property type="entry name" value="P-loop containing nucleoside triphosphate hydrolases"/>
    <property type="match status" value="1"/>
</dbReference>
<dbReference type="Proteomes" id="UP001165367">
    <property type="component" value="Unassembled WGS sequence"/>
</dbReference>
<evidence type="ECO:0000313" key="1">
    <source>
        <dbReference type="EMBL" id="MCG2616984.1"/>
    </source>
</evidence>
<dbReference type="Gene3D" id="3.40.50.300">
    <property type="entry name" value="P-loop containing nucleotide triphosphate hydrolases"/>
    <property type="match status" value="1"/>
</dbReference>
<dbReference type="InterPro" id="IPR027417">
    <property type="entry name" value="P-loop_NTPase"/>
</dbReference>
<protein>
    <submittedName>
        <fullName evidence="1">AAA family ATPase</fullName>
    </submittedName>
</protein>
<organism evidence="1 2">
    <name type="scientific">Terrimonas ginsenosidimutans</name>
    <dbReference type="NCBI Taxonomy" id="2908004"/>
    <lineage>
        <taxon>Bacteria</taxon>
        <taxon>Pseudomonadati</taxon>
        <taxon>Bacteroidota</taxon>
        <taxon>Chitinophagia</taxon>
        <taxon>Chitinophagales</taxon>
        <taxon>Chitinophagaceae</taxon>
        <taxon>Terrimonas</taxon>
    </lineage>
</organism>
<comment type="caution">
    <text evidence="1">The sequence shown here is derived from an EMBL/GenBank/DDBJ whole genome shotgun (WGS) entry which is preliminary data.</text>
</comment>
<dbReference type="EMBL" id="JAKLTR010000016">
    <property type="protein sequence ID" value="MCG2616984.1"/>
    <property type="molecule type" value="Genomic_DNA"/>
</dbReference>
<dbReference type="RefSeq" id="WP_237875521.1">
    <property type="nucleotide sequence ID" value="NZ_JAKLTR010000016.1"/>
</dbReference>
<accession>A0ABS9KXB6</accession>
<proteinExistence type="predicted"/>
<name>A0ABS9KXB6_9BACT</name>
<sequence>MSLIIGRDPEKQLLAEILTSRKAELLAVYGRRRVGKTFLIRTFYAKNLAFEFTGIHNAGFTEQLDNFSKAMRSAAKTRFDRPASWSAAFDILETYLTPLLKQNKQVIFFDEFPWIHTPRSNFLQAFAHF</sequence>
<dbReference type="PANTHER" id="PTHR34704">
    <property type="entry name" value="ATPASE"/>
    <property type="match status" value="1"/>
</dbReference>
<gene>
    <name evidence="1" type="ORF">LZZ85_21990</name>
</gene>
<reference evidence="1" key="1">
    <citation type="submission" date="2022-01" db="EMBL/GenBank/DDBJ databases">
        <authorList>
            <person name="Jo J.-H."/>
            <person name="Im W.-T."/>
        </authorList>
    </citation>
    <scope>NUCLEOTIDE SEQUENCE</scope>
    <source>
        <strain evidence="1">NA20</strain>
    </source>
</reference>
<dbReference type="PANTHER" id="PTHR34704:SF1">
    <property type="entry name" value="ATPASE"/>
    <property type="match status" value="1"/>
</dbReference>